<gene>
    <name evidence="1" type="ORF">BC349_06315</name>
</gene>
<accession>A0ABR7M6C1</accession>
<dbReference type="InterPro" id="IPR025634">
    <property type="entry name" value="DUF4292"/>
</dbReference>
<name>A0ABR7M6C1_9BACT</name>
<evidence type="ECO:0000313" key="1">
    <source>
        <dbReference type="EMBL" id="MBC6490572.1"/>
    </source>
</evidence>
<dbReference type="Proteomes" id="UP000765802">
    <property type="component" value="Unassembled WGS sequence"/>
</dbReference>
<dbReference type="PROSITE" id="PS51257">
    <property type="entry name" value="PROKAR_LIPOPROTEIN"/>
    <property type="match status" value="1"/>
</dbReference>
<sequence>MKQLVYLLVLLFSIGVIGCRSTKKLNTAIAKKDSVVTTVLADAHADSMNYIRDVFSKLEKNRIDYKTFSAKMKVEYWDKDGKGPELMVFVRMQKDSLIWLSVNATVFSYEAFRILITPDSVKLINKKDKVVQFRSVKYLEEMAKIPFDFKNVQEMIIGNPLFLDSNIVSYKKGPNSISLLSIGELFKNLLTMGNENYLLQHIKLDDVDVIRNRTCDMTFSNYDGSAGIPFSTFRKISFTEKSKIDVQMEFKQFSFNESLAYPFSIPKNYSIQ</sequence>
<evidence type="ECO:0008006" key="3">
    <source>
        <dbReference type="Google" id="ProtNLM"/>
    </source>
</evidence>
<proteinExistence type="predicted"/>
<protein>
    <recommendedName>
        <fullName evidence="3">DUF4292 domain-containing protein</fullName>
    </recommendedName>
</protein>
<evidence type="ECO:0000313" key="2">
    <source>
        <dbReference type="Proteomes" id="UP000765802"/>
    </source>
</evidence>
<keyword evidence="2" id="KW-1185">Reference proteome</keyword>
<dbReference type="Pfam" id="PF14125">
    <property type="entry name" value="DUF4292"/>
    <property type="match status" value="1"/>
</dbReference>
<dbReference type="EMBL" id="MBUA01000001">
    <property type="protein sequence ID" value="MBC6490572.1"/>
    <property type="molecule type" value="Genomic_DNA"/>
</dbReference>
<reference evidence="1 2" key="1">
    <citation type="submission" date="2016-07" db="EMBL/GenBank/DDBJ databases">
        <title>Genome analysis of Flavihumibacter stibioxidans YS-17.</title>
        <authorList>
            <person name="Shi K."/>
            <person name="Han Y."/>
            <person name="Wang G."/>
        </authorList>
    </citation>
    <scope>NUCLEOTIDE SEQUENCE [LARGE SCALE GENOMIC DNA]</scope>
    <source>
        <strain evidence="1 2">YS-17</strain>
    </source>
</reference>
<organism evidence="1 2">
    <name type="scientific">Flavihumibacter stibioxidans</name>
    <dbReference type="NCBI Taxonomy" id="1834163"/>
    <lineage>
        <taxon>Bacteria</taxon>
        <taxon>Pseudomonadati</taxon>
        <taxon>Bacteroidota</taxon>
        <taxon>Chitinophagia</taxon>
        <taxon>Chitinophagales</taxon>
        <taxon>Chitinophagaceae</taxon>
        <taxon>Flavihumibacter</taxon>
    </lineage>
</organism>
<comment type="caution">
    <text evidence="1">The sequence shown here is derived from an EMBL/GenBank/DDBJ whole genome shotgun (WGS) entry which is preliminary data.</text>
</comment>
<dbReference type="RefSeq" id="WP_187255866.1">
    <property type="nucleotide sequence ID" value="NZ_JBHULF010000006.1"/>
</dbReference>